<reference evidence="1 2" key="1">
    <citation type="submission" date="2017-02" db="EMBL/GenBank/DDBJ databases">
        <authorList>
            <person name="Peterson S.W."/>
        </authorList>
    </citation>
    <scope>NUCLEOTIDE SEQUENCE [LARGE SCALE GENOMIC DNA]</scope>
    <source>
        <strain evidence="1 2">ATCC 27749</strain>
    </source>
</reference>
<dbReference type="AlphaFoldDB" id="A0A1T4Y5I0"/>
<evidence type="ECO:0000313" key="1">
    <source>
        <dbReference type="EMBL" id="SKA96996.1"/>
    </source>
</evidence>
<sequence length="68" mass="7819">MNLYISANDYDYHTLVKVSQMAGLYGIVGFHEAGEDYLPSFPDGNNTQAQIHDFKARLKDLENNIWMH</sequence>
<gene>
    <name evidence="1" type="ORF">SAMN02745178_02765</name>
</gene>
<dbReference type="Proteomes" id="UP000190286">
    <property type="component" value="Unassembled WGS sequence"/>
</dbReference>
<proteinExistence type="predicted"/>
<organism evidence="1 2">
    <name type="scientific">Gemmiger formicilis</name>
    <dbReference type="NCBI Taxonomy" id="745368"/>
    <lineage>
        <taxon>Bacteria</taxon>
        <taxon>Bacillati</taxon>
        <taxon>Bacillota</taxon>
        <taxon>Clostridia</taxon>
        <taxon>Eubacteriales</taxon>
        <taxon>Gemmiger</taxon>
    </lineage>
</organism>
<keyword evidence="2" id="KW-1185">Reference proteome</keyword>
<name>A0A1T4Y5I0_9FIRM</name>
<dbReference type="GeneID" id="93339187"/>
<dbReference type="RefSeq" id="WP_078785560.1">
    <property type="nucleotide sequence ID" value="NZ_FUYF01000038.1"/>
</dbReference>
<dbReference type="EMBL" id="FUYF01000038">
    <property type="protein sequence ID" value="SKA96996.1"/>
    <property type="molecule type" value="Genomic_DNA"/>
</dbReference>
<protein>
    <submittedName>
        <fullName evidence="1">Uncharacterized protein</fullName>
    </submittedName>
</protein>
<evidence type="ECO:0000313" key="2">
    <source>
        <dbReference type="Proteomes" id="UP000190286"/>
    </source>
</evidence>
<accession>A0A1T4Y5I0</accession>